<evidence type="ECO:0000256" key="6">
    <source>
        <dbReference type="ARBA" id="ARBA00023136"/>
    </source>
</evidence>
<name>A0A1F6CSN4_HANXR</name>
<feature type="coiled-coil region" evidence="8">
    <location>
        <begin position="37"/>
        <end position="64"/>
    </location>
</feature>
<evidence type="ECO:0000256" key="3">
    <source>
        <dbReference type="ARBA" id="ARBA00022618"/>
    </source>
</evidence>
<feature type="transmembrane region" description="Helical" evidence="9">
    <location>
        <begin position="12"/>
        <end position="32"/>
    </location>
</feature>
<dbReference type="InterPro" id="IPR011922">
    <property type="entry name" value="Cell_div_FtsL"/>
</dbReference>
<keyword evidence="6 9" id="KW-0472">Membrane</keyword>
<keyword evidence="3" id="KW-0132">Cell division</keyword>
<proteinExistence type="predicted"/>
<evidence type="ECO:0000313" key="11">
    <source>
        <dbReference type="Proteomes" id="UP000178606"/>
    </source>
</evidence>
<dbReference type="EMBL" id="MFKF01000153">
    <property type="protein sequence ID" value="OGG52198.1"/>
    <property type="molecule type" value="Genomic_DNA"/>
</dbReference>
<dbReference type="Pfam" id="PF04999">
    <property type="entry name" value="FtsL"/>
    <property type="match status" value="1"/>
</dbReference>
<evidence type="ECO:0008006" key="12">
    <source>
        <dbReference type="Google" id="ProtNLM"/>
    </source>
</evidence>
<keyword evidence="4 9" id="KW-0812">Transmembrane</keyword>
<evidence type="ECO:0000256" key="5">
    <source>
        <dbReference type="ARBA" id="ARBA00022989"/>
    </source>
</evidence>
<evidence type="ECO:0000256" key="4">
    <source>
        <dbReference type="ARBA" id="ARBA00022692"/>
    </source>
</evidence>
<keyword evidence="5 9" id="KW-1133">Transmembrane helix</keyword>
<accession>A0A1F6CSN4</accession>
<protein>
    <recommendedName>
        <fullName evidence="12">Cell division protein FtsL</fullName>
    </recommendedName>
</protein>
<dbReference type="Proteomes" id="UP000178606">
    <property type="component" value="Unassembled WGS sequence"/>
</dbReference>
<evidence type="ECO:0000256" key="7">
    <source>
        <dbReference type="ARBA" id="ARBA00023306"/>
    </source>
</evidence>
<comment type="caution">
    <text evidence="10">The sequence shown here is derived from an EMBL/GenBank/DDBJ whole genome shotgun (WGS) entry which is preliminary data.</text>
</comment>
<organism evidence="10 11">
    <name type="scientific">Handelsmanbacteria sp. (strain RIFCSPLOWO2_12_FULL_64_10)</name>
    <dbReference type="NCBI Taxonomy" id="1817868"/>
    <lineage>
        <taxon>Bacteria</taxon>
        <taxon>Candidatus Handelsmaniibacteriota</taxon>
    </lineage>
</organism>
<gene>
    <name evidence="10" type="ORF">A3F84_03815</name>
</gene>
<keyword evidence="7" id="KW-0131">Cell cycle</keyword>
<dbReference type="GO" id="GO:0051301">
    <property type="term" value="P:cell division"/>
    <property type="evidence" value="ECO:0007669"/>
    <property type="project" value="UniProtKB-KW"/>
</dbReference>
<keyword evidence="2" id="KW-1003">Cell membrane</keyword>
<keyword evidence="8" id="KW-0175">Coiled coil</keyword>
<sequence length="100" mass="11443">MKTETLSRFYQAFGHYLIWTILIVGSLLLYLYQHVLVTDLAEKLSALREEQRRLLDERERLNVSIARLTQGKRVATIASEKLSMVTPSGAPKNIFTVPSH</sequence>
<dbReference type="GO" id="GO:0005886">
    <property type="term" value="C:plasma membrane"/>
    <property type="evidence" value="ECO:0007669"/>
    <property type="project" value="UniProtKB-SubCell"/>
</dbReference>
<comment type="subcellular location">
    <subcellularLocation>
        <location evidence="1">Cell membrane</location>
        <topology evidence="1">Single-pass type II membrane protein</topology>
    </subcellularLocation>
</comment>
<dbReference type="AlphaFoldDB" id="A0A1F6CSN4"/>
<evidence type="ECO:0000256" key="2">
    <source>
        <dbReference type="ARBA" id="ARBA00022475"/>
    </source>
</evidence>
<evidence type="ECO:0000256" key="8">
    <source>
        <dbReference type="SAM" id="Coils"/>
    </source>
</evidence>
<evidence type="ECO:0000256" key="9">
    <source>
        <dbReference type="SAM" id="Phobius"/>
    </source>
</evidence>
<evidence type="ECO:0000256" key="1">
    <source>
        <dbReference type="ARBA" id="ARBA00004401"/>
    </source>
</evidence>
<reference evidence="10 11" key="1">
    <citation type="journal article" date="2016" name="Nat. Commun.">
        <title>Thousands of microbial genomes shed light on interconnected biogeochemical processes in an aquifer system.</title>
        <authorList>
            <person name="Anantharaman K."/>
            <person name="Brown C.T."/>
            <person name="Hug L.A."/>
            <person name="Sharon I."/>
            <person name="Castelle C.J."/>
            <person name="Probst A.J."/>
            <person name="Thomas B.C."/>
            <person name="Singh A."/>
            <person name="Wilkins M.J."/>
            <person name="Karaoz U."/>
            <person name="Brodie E.L."/>
            <person name="Williams K.H."/>
            <person name="Hubbard S.S."/>
            <person name="Banfield J.F."/>
        </authorList>
    </citation>
    <scope>NUCLEOTIDE SEQUENCE [LARGE SCALE GENOMIC DNA]</scope>
    <source>
        <strain evidence="11">RIFCSPLOWO2_12_FULL_64_10</strain>
    </source>
</reference>
<evidence type="ECO:0000313" key="10">
    <source>
        <dbReference type="EMBL" id="OGG52198.1"/>
    </source>
</evidence>